<dbReference type="RefSeq" id="WP_018981057.1">
    <property type="nucleotide sequence ID" value="NZ_BAQD01000033.1"/>
</dbReference>
<gene>
    <name evidence="1" type="ORF">AA15669_1413</name>
</gene>
<evidence type="ECO:0000313" key="2">
    <source>
        <dbReference type="Proteomes" id="UP001062901"/>
    </source>
</evidence>
<sequence length="204" mass="21270">MPHFRKSPPSHHLPLMVRKHAGSVASHNRKALPASILSMNGRIATVQVEVDCNPALPPLTVPIAESEYVRTPLQPGCKGVLLGADLSLGAMSGLSTRRPTLTETSDNIGNAVFLPLTNAQWEKLDAEMLHLYGVRGVQLTNTLNGNASVTLTDNTITLSTGGASITLEGGTVTITGNLVINGTPYKAHTHSNGNNGAPTGGVLG</sequence>
<protein>
    <recommendedName>
        <fullName evidence="3">Phage baseplate assembly protein V</fullName>
    </recommendedName>
</protein>
<reference evidence="1" key="1">
    <citation type="submission" date="2013-04" db="EMBL/GenBank/DDBJ databases">
        <title>The genome sequencing project of 58 acetic acid bacteria.</title>
        <authorList>
            <person name="Okamoto-Kainuma A."/>
            <person name="Ishikawa M."/>
            <person name="Umino S."/>
            <person name="Koizumi Y."/>
            <person name="Shiwa Y."/>
            <person name="Yoshikawa H."/>
            <person name="Matsutani M."/>
            <person name="Matsushita K."/>
        </authorList>
    </citation>
    <scope>NUCLEOTIDE SEQUENCE</scope>
    <source>
        <strain evidence="1">DSM 15669</strain>
    </source>
</reference>
<comment type="caution">
    <text evidence="1">The sequence shown here is derived from an EMBL/GenBank/DDBJ whole genome shotgun (WGS) entry which is preliminary data.</text>
</comment>
<keyword evidence="2" id="KW-1185">Reference proteome</keyword>
<dbReference type="EMBL" id="BAQD01000033">
    <property type="protein sequence ID" value="GBQ07514.1"/>
    <property type="molecule type" value="Genomic_DNA"/>
</dbReference>
<proteinExistence type="predicted"/>
<evidence type="ECO:0008006" key="3">
    <source>
        <dbReference type="Google" id="ProtNLM"/>
    </source>
</evidence>
<dbReference type="Proteomes" id="UP001062901">
    <property type="component" value="Unassembled WGS sequence"/>
</dbReference>
<organism evidence="1 2">
    <name type="scientific">Saccharibacter floricola DSM 15669</name>
    <dbReference type="NCBI Taxonomy" id="1123227"/>
    <lineage>
        <taxon>Bacteria</taxon>
        <taxon>Pseudomonadati</taxon>
        <taxon>Pseudomonadota</taxon>
        <taxon>Alphaproteobacteria</taxon>
        <taxon>Acetobacterales</taxon>
        <taxon>Acetobacteraceae</taxon>
        <taxon>Saccharibacter</taxon>
    </lineage>
</organism>
<evidence type="ECO:0000313" key="1">
    <source>
        <dbReference type="EMBL" id="GBQ07514.1"/>
    </source>
</evidence>
<accession>A0ABQ0NZN5</accession>
<name>A0ABQ0NZN5_9PROT</name>